<dbReference type="InterPro" id="IPR014942">
    <property type="entry name" value="AbiEii"/>
</dbReference>
<reference evidence="1 2" key="1">
    <citation type="submission" date="2021-03" db="EMBL/GenBank/DDBJ databases">
        <authorList>
            <person name="Kim M.K."/>
        </authorList>
    </citation>
    <scope>NUCLEOTIDE SEQUENCE [LARGE SCALE GENOMIC DNA]</scope>
    <source>
        <strain evidence="1 2">BT507</strain>
    </source>
</reference>
<dbReference type="RefSeq" id="WP_208308635.1">
    <property type="nucleotide sequence ID" value="NZ_JAGETX010000011.1"/>
</dbReference>
<keyword evidence="1" id="KW-0808">Transferase</keyword>
<proteinExistence type="predicted"/>
<gene>
    <name evidence="1" type="ORF">J4D97_17090</name>
</gene>
<dbReference type="InterPro" id="IPR043519">
    <property type="entry name" value="NT_sf"/>
</dbReference>
<evidence type="ECO:0000313" key="1">
    <source>
        <dbReference type="EMBL" id="MBO3272372.1"/>
    </source>
</evidence>
<dbReference type="Proteomes" id="UP000670527">
    <property type="component" value="Unassembled WGS sequence"/>
</dbReference>
<organism evidence="1 2">
    <name type="scientific">Hymenobacter defluvii</name>
    <dbReference type="NCBI Taxonomy" id="2054411"/>
    <lineage>
        <taxon>Bacteria</taxon>
        <taxon>Pseudomonadati</taxon>
        <taxon>Bacteroidota</taxon>
        <taxon>Cytophagia</taxon>
        <taxon>Cytophagales</taxon>
        <taxon>Hymenobacteraceae</taxon>
        <taxon>Hymenobacter</taxon>
    </lineage>
</organism>
<evidence type="ECO:0000313" key="2">
    <source>
        <dbReference type="Proteomes" id="UP000670527"/>
    </source>
</evidence>
<keyword evidence="2" id="KW-1185">Reference proteome</keyword>
<dbReference type="GO" id="GO:0016740">
    <property type="term" value="F:transferase activity"/>
    <property type="evidence" value="ECO:0007669"/>
    <property type="project" value="UniProtKB-KW"/>
</dbReference>
<sequence>MNPDQHHNIVRLQAVARALGRLRDQVVFVGGATVNLYAAAPLDTPEPRITQDVDCIVEVTPLAAFYQLEEELRAQGFTNDTASGVICRWRYAQLVVDVMPTDGSILGFSNPWYPEGFARAISFELPDNTTIRILAPEYFLATKLAAMRDRGWDDLRLSQDLEDVVHVVDNRLQLESEVWQAHEGVRGYIQQRLGELLARLDLLEALEWTLPFNSGYERKFEIERRLRRMTEAS</sequence>
<protein>
    <submittedName>
        <fullName evidence="1">Nucleotidyl transferase AbiEii/AbiGii toxin family protein</fullName>
    </submittedName>
</protein>
<accession>A0ABS3TFD7</accession>
<comment type="caution">
    <text evidence="1">The sequence shown here is derived from an EMBL/GenBank/DDBJ whole genome shotgun (WGS) entry which is preliminary data.</text>
</comment>
<dbReference type="Pfam" id="PF08843">
    <property type="entry name" value="AbiEii"/>
    <property type="match status" value="1"/>
</dbReference>
<dbReference type="SUPFAM" id="SSF81301">
    <property type="entry name" value="Nucleotidyltransferase"/>
    <property type="match status" value="1"/>
</dbReference>
<dbReference type="EMBL" id="JAGETX010000011">
    <property type="protein sequence ID" value="MBO3272372.1"/>
    <property type="molecule type" value="Genomic_DNA"/>
</dbReference>
<name>A0ABS3TFD7_9BACT</name>